<dbReference type="AlphaFoldDB" id="A0A896T790"/>
<organism evidence="1 2">
    <name type="scientific">Lactococcus lactis subsp. cremoris</name>
    <name type="common">Streptococcus cremoris</name>
    <dbReference type="NCBI Taxonomy" id="1359"/>
    <lineage>
        <taxon>Bacteria</taxon>
        <taxon>Bacillati</taxon>
        <taxon>Bacillota</taxon>
        <taxon>Bacilli</taxon>
        <taxon>Lactobacillales</taxon>
        <taxon>Streptococcaceae</taxon>
        <taxon>Lactococcus</taxon>
    </lineage>
</organism>
<dbReference type="Proteomes" id="UP000663552">
    <property type="component" value="Chromosome"/>
</dbReference>
<dbReference type="Pfam" id="PF13289">
    <property type="entry name" value="SIR2_2"/>
    <property type="match status" value="1"/>
</dbReference>
<sequence>METLLNNIASISSGQSVLFLGAGFSHGIKNISGGEFPISNQLKEKLEQLLDVENSGQDIDALANILIEDDEYDVNSLINMLEQNFKIGKNENLEIHEQILKLPWKRIYTVNYDDVVETISGNIGINRKSITLNQRVKDNISKNLIIHLNGSINNLTNSTLLSEFKLSSTSYLQTDLVNSEWYDVFKSDIDTAKNVFFLGVSMNYDLDISRVLVNEDDYKEKIFFIDKFIDEDGRNSKQFKIKSHKQTKFGTLYPIGLQKFSEHLTSNISELVNENDFTFSCLSEFHSEEREIMTSPSIELRDLLVFGSVNEGYISTNTDNYLVHRDVENKIYDNLKNEKYLVHLLIGQMANGKTSIINNLKYRLLNIGKVFVYNKYNENFKSELEHLKKIPGKKFIFIENYYKYLDLLKDFRALLDFKQDRIILILSGRPFPNESVQHLLPEKIGLDADYFQEYSEELDTLTKTDVIKFDQLLSKANFLEAERMDPNFEPVRYYKTHFKLQIYNILIDLVKNKIVHDELKKNYTIIRDTEELENLTIASCICTVIGFKITLTNLLEILGISKSILSIRENNQLNLFMDFSNQSIQNKSSILANLVLSEFNTPNQVLEILKKLIINSNRSTDEAVTRNILHDGISSSNIYSLIYPLGERAKKLTSDRKHVIEFYNEIKDLPQLQSNVFFWVQFSMACMDFKDYDRAFSNLDVAKTIVDTKKERGKFLKDSIQVITQNARCNLENAIYVKNIENPYELLRTTHIELYKLITSEEKTKHYLVYKIMRLYVEFYNIYKKEFSIEQKKKYANLIIDLTKRISKYKVENQFLGDRNKRMLNSILEEFRKMPPLIYTDMMN</sequence>
<proteinExistence type="predicted"/>
<evidence type="ECO:0000313" key="2">
    <source>
        <dbReference type="Proteomes" id="UP000663552"/>
    </source>
</evidence>
<protein>
    <recommendedName>
        <fullName evidence="3">SIR2-like domain-containing protein</fullName>
    </recommendedName>
</protein>
<evidence type="ECO:0000313" key="1">
    <source>
        <dbReference type="EMBL" id="QSD61782.1"/>
    </source>
</evidence>
<reference evidence="1" key="1">
    <citation type="journal article" date="2020" name="Mol. Microbiol.">
        <title>The CWPS Rubik's cube: Linking diversity of cell wall polysaccharide structures with the encoded biosynthetic machinery of selected Lactococcus lactis strains.</title>
        <authorList>
            <person name="Mahony J."/>
            <person name="Frantzen C."/>
            <person name="Vinogradov E."/>
            <person name="Sadovskaya I."/>
            <person name="Theodorou I."/>
            <person name="Kelleher P."/>
            <person name="Chapot-Chartier M.P."/>
            <person name="Cambillau C."/>
            <person name="Holo H."/>
            <person name="van Sinderen D."/>
        </authorList>
    </citation>
    <scope>NUCLEOTIDE SEQUENCE</scope>
    <source>
        <strain evidence="1">1196</strain>
    </source>
</reference>
<dbReference type="RefSeq" id="WP_205536432.1">
    <property type="nucleotide sequence ID" value="NZ_CP032148.2"/>
</dbReference>
<evidence type="ECO:0008006" key="3">
    <source>
        <dbReference type="Google" id="ProtNLM"/>
    </source>
</evidence>
<dbReference type="EMBL" id="CP032148">
    <property type="protein sequence ID" value="QSD61782.1"/>
    <property type="molecule type" value="Genomic_DNA"/>
</dbReference>
<gene>
    <name evidence="1" type="ORF">LL1196_0111</name>
</gene>
<name>A0A896T790_LACLC</name>
<accession>A0A896T790</accession>